<evidence type="ECO:0000313" key="5">
    <source>
        <dbReference type="Proteomes" id="UP000244855"/>
    </source>
</evidence>
<dbReference type="Proteomes" id="UP000244855">
    <property type="component" value="Unassembled WGS sequence"/>
</dbReference>
<dbReference type="Pfam" id="PF04667">
    <property type="entry name" value="Endosulfine"/>
    <property type="match status" value="1"/>
</dbReference>
<feature type="region of interest" description="Disordered" evidence="3">
    <location>
        <begin position="53"/>
        <end position="123"/>
    </location>
</feature>
<evidence type="ECO:0000313" key="4">
    <source>
        <dbReference type="EMBL" id="PVH90962.1"/>
    </source>
</evidence>
<evidence type="ECO:0000256" key="3">
    <source>
        <dbReference type="SAM" id="MobiDB-lite"/>
    </source>
</evidence>
<evidence type="ECO:0000256" key="2">
    <source>
        <dbReference type="RuleBase" id="RU363120"/>
    </source>
</evidence>
<proteinExistence type="inferred from homology"/>
<comment type="similarity">
    <text evidence="1 2">Belongs to the endosulfine family.</text>
</comment>
<dbReference type="EMBL" id="KZ806014">
    <property type="protein sequence ID" value="PVH90962.1"/>
    <property type="molecule type" value="Genomic_DNA"/>
</dbReference>
<sequence length="123" mass="13843">MNRPQDQDGSEPLTEQDVRLLRRYGKLPARDLLDHQLEKRKYFDSGDFALSHAHRVSDIGHIRTGREHPLRKGISHPSSPVPSGSNIKDDSGEQEKGVKEGHKAKEASHLHQHVSTDKSKNAQ</sequence>
<evidence type="ECO:0000256" key="1">
    <source>
        <dbReference type="ARBA" id="ARBA00010520"/>
    </source>
</evidence>
<name>A0A2V1CYY8_9PLEO</name>
<feature type="compositionally biased region" description="Basic and acidic residues" evidence="3">
    <location>
        <begin position="55"/>
        <end position="70"/>
    </location>
</feature>
<feature type="compositionally biased region" description="Polar residues" evidence="3">
    <location>
        <begin position="76"/>
        <end position="86"/>
    </location>
</feature>
<keyword evidence="5" id="KW-1185">Reference proteome</keyword>
<gene>
    <name evidence="4" type="ORF">DM02DRAFT_388101</name>
</gene>
<dbReference type="InterPro" id="IPR006760">
    <property type="entry name" value="Endosulphine"/>
</dbReference>
<dbReference type="OrthoDB" id="5949865at2759"/>
<reference evidence="4 5" key="1">
    <citation type="journal article" date="2018" name="Sci. Rep.">
        <title>Comparative genomics provides insights into the lifestyle and reveals functional heterogeneity of dark septate endophytic fungi.</title>
        <authorList>
            <person name="Knapp D.G."/>
            <person name="Nemeth J.B."/>
            <person name="Barry K."/>
            <person name="Hainaut M."/>
            <person name="Henrissat B."/>
            <person name="Johnson J."/>
            <person name="Kuo A."/>
            <person name="Lim J.H.P."/>
            <person name="Lipzen A."/>
            <person name="Nolan M."/>
            <person name="Ohm R.A."/>
            <person name="Tamas L."/>
            <person name="Grigoriev I.V."/>
            <person name="Spatafora J.W."/>
            <person name="Nagy L.G."/>
            <person name="Kovacs G.M."/>
        </authorList>
    </citation>
    <scope>NUCLEOTIDE SEQUENCE [LARGE SCALE GENOMIC DNA]</scope>
    <source>
        <strain evidence="4 5">DSE2036</strain>
    </source>
</reference>
<dbReference type="STRING" id="97972.A0A2V1CYY8"/>
<comment type="function">
    <text evidence="2">Plays an essential role in initiation of the G0 program by preventing the degradation of specific nutrient-regulated mRNAs via the 5'-3' mRNA decay pathway.</text>
</comment>
<accession>A0A2V1CYY8</accession>
<organism evidence="4 5">
    <name type="scientific">Periconia macrospinosa</name>
    <dbReference type="NCBI Taxonomy" id="97972"/>
    <lineage>
        <taxon>Eukaryota</taxon>
        <taxon>Fungi</taxon>
        <taxon>Dikarya</taxon>
        <taxon>Ascomycota</taxon>
        <taxon>Pezizomycotina</taxon>
        <taxon>Dothideomycetes</taxon>
        <taxon>Pleosporomycetidae</taxon>
        <taxon>Pleosporales</taxon>
        <taxon>Massarineae</taxon>
        <taxon>Periconiaceae</taxon>
        <taxon>Periconia</taxon>
    </lineage>
</organism>
<protein>
    <recommendedName>
        <fullName evidence="2">mRNA stability protein</fullName>
    </recommendedName>
</protein>
<dbReference type="AlphaFoldDB" id="A0A2V1CYY8"/>
<feature type="compositionally biased region" description="Basic and acidic residues" evidence="3">
    <location>
        <begin position="87"/>
        <end position="123"/>
    </location>
</feature>